<reference evidence="1 2" key="1">
    <citation type="submission" date="2018-03" db="EMBL/GenBank/DDBJ databases">
        <title>Genomic Encyclopedia of Archaeal and Bacterial Type Strains, Phase II (KMG-II): from individual species to whole genera.</title>
        <authorList>
            <person name="Goeker M."/>
        </authorList>
    </citation>
    <scope>NUCLEOTIDE SEQUENCE [LARGE SCALE GENOMIC DNA]</scope>
    <source>
        <strain evidence="1 2">DSM 44946</strain>
    </source>
</reference>
<proteinExistence type="predicted"/>
<sequence length="54" mass="6235">MKAVLREKEAAVIPPLLFLFGKRKGFSVGFRTARVQSRLITGTLRQMGLREFRR</sequence>
<comment type="caution">
    <text evidence="1">The sequence shown here is derived from an EMBL/GenBank/DDBJ whole genome shotgun (WGS) entry which is preliminary data.</text>
</comment>
<name>A0A2T0LJA5_9BACL</name>
<evidence type="ECO:0000313" key="2">
    <source>
        <dbReference type="Proteomes" id="UP000237797"/>
    </source>
</evidence>
<keyword evidence="2" id="KW-1185">Reference proteome</keyword>
<dbReference type="Proteomes" id="UP000237797">
    <property type="component" value="Unassembled WGS sequence"/>
</dbReference>
<protein>
    <submittedName>
        <fullName evidence="1">Uncharacterized protein</fullName>
    </submittedName>
</protein>
<gene>
    <name evidence="1" type="ORF">CLV97_10172</name>
</gene>
<dbReference type="AlphaFoldDB" id="A0A2T0LJA5"/>
<accession>A0A2T0LJA5</accession>
<dbReference type="EMBL" id="PVNE01000001">
    <property type="protein sequence ID" value="PRX42584.1"/>
    <property type="molecule type" value="Genomic_DNA"/>
</dbReference>
<evidence type="ECO:0000313" key="1">
    <source>
        <dbReference type="EMBL" id="PRX42584.1"/>
    </source>
</evidence>
<organism evidence="1 2">
    <name type="scientific">Planifilum fimeticola</name>
    <dbReference type="NCBI Taxonomy" id="201975"/>
    <lineage>
        <taxon>Bacteria</taxon>
        <taxon>Bacillati</taxon>
        <taxon>Bacillota</taxon>
        <taxon>Bacilli</taxon>
        <taxon>Bacillales</taxon>
        <taxon>Thermoactinomycetaceae</taxon>
        <taxon>Planifilum</taxon>
    </lineage>
</organism>